<feature type="region of interest" description="Disordered" evidence="9">
    <location>
        <begin position="75"/>
        <end position="97"/>
    </location>
</feature>
<accession>A0A556TY64</accession>
<evidence type="ECO:0000256" key="6">
    <source>
        <dbReference type="ARBA" id="ARBA00023242"/>
    </source>
</evidence>
<dbReference type="OrthoDB" id="6159439at2759"/>
<evidence type="ECO:0000313" key="11">
    <source>
        <dbReference type="EMBL" id="TSL28157.1"/>
    </source>
</evidence>
<feature type="domain" description="Homeobox" evidence="10">
    <location>
        <begin position="92"/>
        <end position="152"/>
    </location>
</feature>
<evidence type="ECO:0000256" key="1">
    <source>
        <dbReference type="ARBA" id="ARBA00004123"/>
    </source>
</evidence>
<dbReference type="CDD" id="cd00086">
    <property type="entry name" value="homeodomain"/>
    <property type="match status" value="1"/>
</dbReference>
<evidence type="ECO:0000256" key="3">
    <source>
        <dbReference type="ARBA" id="ARBA00022473"/>
    </source>
</evidence>
<dbReference type="InterPro" id="IPR001356">
    <property type="entry name" value="HD"/>
</dbReference>
<dbReference type="Gene3D" id="1.10.10.60">
    <property type="entry name" value="Homeodomain-like"/>
    <property type="match status" value="1"/>
</dbReference>
<gene>
    <name evidence="11" type="ORF">Baya_5672</name>
</gene>
<protein>
    <submittedName>
        <fullName evidence="11">Homeobox protein SEBOX</fullName>
    </submittedName>
</protein>
<evidence type="ECO:0000256" key="2">
    <source>
        <dbReference type="ARBA" id="ARBA00005733"/>
    </source>
</evidence>
<comment type="subcellular location">
    <subcellularLocation>
        <location evidence="1 7 8">Nucleus</location>
    </subcellularLocation>
</comment>
<dbReference type="AlphaFoldDB" id="A0A556TY64"/>
<evidence type="ECO:0000256" key="7">
    <source>
        <dbReference type="PROSITE-ProRule" id="PRU00108"/>
    </source>
</evidence>
<comment type="similarity">
    <text evidence="2">Belongs to the paired homeobox family.</text>
</comment>
<keyword evidence="4 7" id="KW-0238">DNA-binding</keyword>
<keyword evidence="3" id="KW-0217">Developmental protein</keyword>
<evidence type="ECO:0000259" key="10">
    <source>
        <dbReference type="PROSITE" id="PS50071"/>
    </source>
</evidence>
<dbReference type="PROSITE" id="PS50071">
    <property type="entry name" value="HOMEOBOX_2"/>
    <property type="match status" value="1"/>
</dbReference>
<name>A0A556TY64_BAGYA</name>
<dbReference type="Pfam" id="PF00046">
    <property type="entry name" value="Homeodomain"/>
    <property type="match status" value="1"/>
</dbReference>
<evidence type="ECO:0000313" key="12">
    <source>
        <dbReference type="Proteomes" id="UP000319801"/>
    </source>
</evidence>
<keyword evidence="12" id="KW-1185">Reference proteome</keyword>
<dbReference type="InterPro" id="IPR042223">
    <property type="entry name" value="SEBOX"/>
</dbReference>
<reference evidence="11 12" key="1">
    <citation type="journal article" date="2019" name="Genome Biol. Evol.">
        <title>Whole-Genome Sequencing of the Giant Devil Catfish, Bagarius yarrelli.</title>
        <authorList>
            <person name="Jiang W."/>
            <person name="Lv Y."/>
            <person name="Cheng L."/>
            <person name="Yang K."/>
            <person name="Chao B."/>
            <person name="Wang X."/>
            <person name="Li Y."/>
            <person name="Pan X."/>
            <person name="You X."/>
            <person name="Zhang Y."/>
            <person name="Yang J."/>
            <person name="Li J."/>
            <person name="Zhang X."/>
            <person name="Liu S."/>
            <person name="Sun C."/>
            <person name="Yang J."/>
            <person name="Shi Q."/>
        </authorList>
    </citation>
    <scope>NUCLEOTIDE SEQUENCE [LARGE SCALE GENOMIC DNA]</scope>
    <source>
        <strain evidence="11">JWS20170419001</strain>
        <tissue evidence="11">Muscle</tissue>
    </source>
</reference>
<evidence type="ECO:0000256" key="9">
    <source>
        <dbReference type="SAM" id="MobiDB-lite"/>
    </source>
</evidence>
<dbReference type="GO" id="GO:0003677">
    <property type="term" value="F:DNA binding"/>
    <property type="evidence" value="ECO:0007669"/>
    <property type="project" value="UniProtKB-UniRule"/>
</dbReference>
<organism evidence="11 12">
    <name type="scientific">Bagarius yarrelli</name>
    <name type="common">Goonch</name>
    <name type="synonym">Bagrus yarrelli</name>
    <dbReference type="NCBI Taxonomy" id="175774"/>
    <lineage>
        <taxon>Eukaryota</taxon>
        <taxon>Metazoa</taxon>
        <taxon>Chordata</taxon>
        <taxon>Craniata</taxon>
        <taxon>Vertebrata</taxon>
        <taxon>Euteleostomi</taxon>
        <taxon>Actinopterygii</taxon>
        <taxon>Neopterygii</taxon>
        <taxon>Teleostei</taxon>
        <taxon>Ostariophysi</taxon>
        <taxon>Siluriformes</taxon>
        <taxon>Sisoridae</taxon>
        <taxon>Sisorinae</taxon>
        <taxon>Bagarius</taxon>
    </lineage>
</organism>
<dbReference type="FunFam" id="1.10.10.60:FF:000312">
    <property type="entry name" value="Mix-type homeobox gene 1"/>
    <property type="match status" value="1"/>
</dbReference>
<dbReference type="PANTHER" id="PTHR47777">
    <property type="entry name" value="HOMEOBOX PROTEIN SEBOX"/>
    <property type="match status" value="1"/>
</dbReference>
<dbReference type="PANTHER" id="PTHR47777:SF1">
    <property type="entry name" value="HOMEOBOX PROTEIN SEBOX"/>
    <property type="match status" value="1"/>
</dbReference>
<dbReference type="Proteomes" id="UP000319801">
    <property type="component" value="Unassembled WGS sequence"/>
</dbReference>
<comment type="caution">
    <text evidence="11">The sequence shown here is derived from an EMBL/GenBank/DDBJ whole genome shotgun (WGS) entry which is preliminary data.</text>
</comment>
<evidence type="ECO:0000256" key="5">
    <source>
        <dbReference type="ARBA" id="ARBA00023155"/>
    </source>
</evidence>
<dbReference type="InterPro" id="IPR009057">
    <property type="entry name" value="Homeodomain-like_sf"/>
</dbReference>
<evidence type="ECO:0000256" key="4">
    <source>
        <dbReference type="ARBA" id="ARBA00023125"/>
    </source>
</evidence>
<dbReference type="SMART" id="SM00389">
    <property type="entry name" value="HOX"/>
    <property type="match status" value="1"/>
</dbReference>
<proteinExistence type="inferred from homology"/>
<feature type="DNA-binding region" description="Homeobox" evidence="7">
    <location>
        <begin position="94"/>
        <end position="153"/>
    </location>
</feature>
<sequence>MNRNIYKDTDDRSNEHAVCRSRDHSSWSIDAPVELDLSVLCVLEARESSPSFNYANEGHEGHQRTNRINWSDVVNDHALSPPDEDRTAQPETQRKRKRTIFSRAQLSELERAFVITPYPDITLRERLAALTLLPESKIQVWFQNRRARSIKSGRLTRPIKKSSVTSIYNPETSFSPAVPVVHLNRPEVHQPFNTIDQQQISDLDWVRQALCPWSQNLPQPTPPVPSVSPDLPGALSWPGQSLKAPESHSVSTNQIGRLKIHSLPQHQWSECPDISTHAAPSERFAVKTQCHSDQSRHPSIPMDQVVPSHAAQNCWQGSMHRQGQVLMHHSQTSLGDISDLIYSAAVVTNLPDF</sequence>
<feature type="region of interest" description="Disordered" evidence="9">
    <location>
        <begin position="1"/>
        <end position="23"/>
    </location>
</feature>
<dbReference type="GO" id="GO:0005634">
    <property type="term" value="C:nucleus"/>
    <property type="evidence" value="ECO:0007669"/>
    <property type="project" value="UniProtKB-SubCell"/>
</dbReference>
<evidence type="ECO:0000256" key="8">
    <source>
        <dbReference type="RuleBase" id="RU000682"/>
    </source>
</evidence>
<dbReference type="EMBL" id="VCAZ01000029">
    <property type="protein sequence ID" value="TSL28157.1"/>
    <property type="molecule type" value="Genomic_DNA"/>
</dbReference>
<dbReference type="SUPFAM" id="SSF46689">
    <property type="entry name" value="Homeodomain-like"/>
    <property type="match status" value="1"/>
</dbReference>
<keyword evidence="6 7" id="KW-0539">Nucleus</keyword>
<keyword evidence="5 7" id="KW-0371">Homeobox</keyword>